<dbReference type="SUPFAM" id="SSF57567">
    <property type="entry name" value="Serine protease inhibitors"/>
    <property type="match status" value="3"/>
</dbReference>
<sequence>KNMVSFTATWVFIATWNQDTLYPFGPAHRDLETPKMDDGSSPEIPILIPFIFFNLPSRSLYVNNNGVISFNIQVSQFTPEAFPLSDSRSFIAPLWADVHNGIRGDVYYRETTDPEILERVTQDVRKYLKNMVSFTATWVFIATWNQVTFYGGSQTTPVNTFQAVLISDGQASFAMFNYGEINWSTGTASGGDPLTGLGGTTAQAGFNGGDVSHFLNLPGSRSNEVVNIEQTTNVNVPGRWFFRIDADQIDPANGCSYNGTKKLYNYIMFSCCVYDMCSNRDNITTLCQAIQAYALACQALGVTIRPWRSRSFCALTCPENSHYQVCTSACPASCSDLTSHLYCTHPCTEGCQCDQGYVLSGSHCVRRSECGCERDGLYYALNETFWAGEGGEVGEECSQRCVCGPAGEVTCFNDSCGEGEVCVAEVGLLGCYPRREAACLLSQTQILATFDGSTMPFPDESSFYLVKTLGRLPANVTSVEVKIGRKLVNKGPTWLRPVVVRVGHLEAQIGGSDFDLIKVNGEPAFLPYVHPVEPLIIYRSSGNITVIEWSGLVRTRYSRQGLLNITLSTLFYNTTCGLCGFFNGDPIDDLRLPSGRQADTPEQFIEGWKAIADDLTCNGDCEDLYRMCTDLRLYQSPWLCGNINDLGNGSFLACHTAVNPSPFFRNCLYNMCVREGNRSALCNSLQAYASACQDAQIILGAWRSATNCPLPCPENSHFDECTSACPLTCSNLDDPEEPCPLPCSEGCQCEEGFALRDGICVARSDCGCFYLGRQLATNETFWTDWECQERCYCNGTDNSVYCTFSPCHPEEYCQENEGLFFCQPRTEAMCVVAGYGHFLPFGGVPFDLQSSCTLRLATTECGEGDEDGLPRFQFSARNEERDTGQAIWVRGFVLEVYGYEIEVSQSFKHTVMVNKERLYLPIKLGPGKVNIYTLGLQLLVETDFGLKVAFDWNTLLLLTLPRSLFNATCGLCQGMPITGPTLSVTEWGMAWAERDTFCQVGCGDSCPRCGLAERGLAAVRLCGLIIDRGGVFARCHSKVAPAYFYQSCLQDTCVDQGARETICNWLQIYANTCQTQGVSVIGWRSSTPCVLSCPVNSHYSSCMMVCQPQCAPARGQRDCNQYCVEGCQCDLGFVVNGKSCILSQNCGCYTDGKYYEPKQLFWNSDCTKRCQCIGRNLIQCDPRRCKAEEECVLRHGVRGCFARRNQHCVASGGGVFRTFDGASLRLPASCSFVLSTICHKLPELSFQLIANFDKWSTPNLTTISHAYLYINEENILISGNTVKVNGTPVSVPFVTGLMTRVSTSEGFLVIDTPQDIQVRYNRFNILSITMGPRLQNKVCGLCGNFNGDPTDDYITSRGKPAVSALELAQSWKTNGMQNRLARKSVCDETQYVALAQSCDNTAVSELQGEENCLKLTDFKGFFQPCHGLLDPHPFYQSCYMDGCYNHRKAQVCGSMAAYAEACRSFGTLTTKWIAQENCSEWIYDPCAGEICSNNTCEQENGGDLCGCPELPSEDDIIQAEVTCKHAQMEVSISKCRLFQLGFEREDVRINDQHCAGIEGEDFISFHINNTKGHCGSIVQSNGTHIMYKNTVWIESVNNTGNVVTRDKTINVDVINLTLPTQEGNFITKMALYKNASYRHPYREGEVVLSTRDILFVGVFVEGADDKQLILIVNMCWATPSRYSSDRLRYIIIERGCPNIKDNTIGMAENGVSLTCRFHVTVFKFIGDYDEVHLHCDVSLCDSETNTCKVNCPHNKRSYTDYSQHKEQILSVGPIRKRDWCEEDNGGCEQICTSQVTGAVCSCVTGMLQRDGKSCRGKLRIHTHVLFSHF</sequence>
<dbReference type="FunFam" id="2.60.40.4100:FF:000001">
    <property type="entry name" value="alpha-tectorin isoform X1"/>
    <property type="match status" value="1"/>
</dbReference>
<dbReference type="GO" id="GO:0005886">
    <property type="term" value="C:plasma membrane"/>
    <property type="evidence" value="ECO:0007669"/>
    <property type="project" value="UniProtKB-SubCell"/>
</dbReference>
<dbReference type="Proteomes" id="UP000472262">
    <property type="component" value="Unassembled WGS sequence"/>
</dbReference>
<dbReference type="PROSITE" id="PS51233">
    <property type="entry name" value="VWFD"/>
    <property type="match status" value="3"/>
</dbReference>
<comment type="subcellular location">
    <subcellularLocation>
        <location evidence="1">Cell membrane</location>
        <topology evidence="1">Lipid-anchor</topology>
        <topology evidence="1">GPI-anchor</topology>
    </subcellularLocation>
    <subcellularLocation>
        <location evidence="2">Secreted</location>
    </subcellularLocation>
</comment>
<keyword evidence="16" id="KW-1185">Reference proteome</keyword>
<evidence type="ECO:0000256" key="1">
    <source>
        <dbReference type="ARBA" id="ARBA00004609"/>
    </source>
</evidence>
<dbReference type="InterPro" id="IPR002919">
    <property type="entry name" value="TIL_dom"/>
</dbReference>
<keyword evidence="6" id="KW-0732">Signal</keyword>
<keyword evidence="10" id="KW-0325">Glycoprotein</keyword>
<dbReference type="SMART" id="SM00832">
    <property type="entry name" value="C8"/>
    <property type="match status" value="4"/>
</dbReference>
<dbReference type="Pfam" id="PF00094">
    <property type="entry name" value="VWD"/>
    <property type="match status" value="3"/>
</dbReference>
<dbReference type="InterPro" id="IPR000742">
    <property type="entry name" value="EGF"/>
</dbReference>
<dbReference type="InterPro" id="IPR014853">
    <property type="entry name" value="VWF/SSPO/ZAN-like_Cys-rich_dom"/>
</dbReference>
<dbReference type="Pfam" id="PF08742">
    <property type="entry name" value="C8"/>
    <property type="match status" value="4"/>
</dbReference>
<dbReference type="InterPro" id="IPR025615">
    <property type="entry name" value="TILa_dom"/>
</dbReference>
<evidence type="ECO:0000256" key="3">
    <source>
        <dbReference type="ARBA" id="ARBA00022475"/>
    </source>
</evidence>
<evidence type="ECO:0000256" key="9">
    <source>
        <dbReference type="ARBA" id="ARBA00023157"/>
    </source>
</evidence>
<keyword evidence="11" id="KW-0449">Lipoprotein</keyword>
<dbReference type="InterPro" id="IPR001507">
    <property type="entry name" value="ZP_dom"/>
</dbReference>
<keyword evidence="9" id="KW-1015">Disulfide bond</keyword>
<dbReference type="Pfam" id="PF00100">
    <property type="entry name" value="Zona_pellucida"/>
    <property type="match status" value="1"/>
</dbReference>
<evidence type="ECO:0000259" key="13">
    <source>
        <dbReference type="PROSITE" id="PS51220"/>
    </source>
</evidence>
<evidence type="ECO:0000256" key="7">
    <source>
        <dbReference type="ARBA" id="ARBA00022737"/>
    </source>
</evidence>
<feature type="domain" description="ZP" evidence="12">
    <location>
        <begin position="1522"/>
        <end position="1758"/>
    </location>
</feature>
<dbReference type="SMART" id="SM00181">
    <property type="entry name" value="EGF"/>
    <property type="match status" value="4"/>
</dbReference>
<accession>A0A672NU59</accession>
<gene>
    <name evidence="15" type="primary">LOC107587714</name>
</gene>
<dbReference type="InterPro" id="IPR001846">
    <property type="entry name" value="VWF_type-D"/>
</dbReference>
<keyword evidence="3" id="KW-1003">Cell membrane</keyword>
<feature type="domain" description="VWFD" evidence="14">
    <location>
        <begin position="828"/>
        <end position="1007"/>
    </location>
</feature>
<name>A0A672NU59_SINGR</name>
<feature type="domain" description="VWFD" evidence="14">
    <location>
        <begin position="437"/>
        <end position="618"/>
    </location>
</feature>
<organism evidence="15 16">
    <name type="scientific">Sinocyclocheilus grahami</name>
    <name type="common">Dianchi golden-line fish</name>
    <name type="synonym">Barbus grahami</name>
    <dbReference type="NCBI Taxonomy" id="75366"/>
    <lineage>
        <taxon>Eukaryota</taxon>
        <taxon>Metazoa</taxon>
        <taxon>Chordata</taxon>
        <taxon>Craniata</taxon>
        <taxon>Vertebrata</taxon>
        <taxon>Euteleostomi</taxon>
        <taxon>Actinopterygii</taxon>
        <taxon>Neopterygii</taxon>
        <taxon>Teleostei</taxon>
        <taxon>Ostariophysi</taxon>
        <taxon>Cypriniformes</taxon>
        <taxon>Cyprinidae</taxon>
        <taxon>Cyprininae</taxon>
        <taxon>Sinocyclocheilus</taxon>
    </lineage>
</organism>
<evidence type="ECO:0000256" key="4">
    <source>
        <dbReference type="ARBA" id="ARBA00022525"/>
    </source>
</evidence>
<feature type="domain" description="NIDO" evidence="13">
    <location>
        <begin position="93"/>
        <end position="247"/>
    </location>
</feature>
<dbReference type="InterPro" id="IPR055355">
    <property type="entry name" value="ZP-C"/>
</dbReference>
<dbReference type="InterPro" id="IPR052749">
    <property type="entry name" value="Alpha-tectorin"/>
</dbReference>
<dbReference type="SMART" id="SM00539">
    <property type="entry name" value="NIDO"/>
    <property type="match status" value="1"/>
</dbReference>
<dbReference type="Pfam" id="PF06119">
    <property type="entry name" value="NIDO"/>
    <property type="match status" value="1"/>
</dbReference>
<reference evidence="15" key="1">
    <citation type="submission" date="2025-08" db="UniProtKB">
        <authorList>
            <consortium name="Ensembl"/>
        </authorList>
    </citation>
    <scope>IDENTIFICATION</scope>
</reference>
<dbReference type="Gene3D" id="2.60.40.3210">
    <property type="entry name" value="Zona pellucida, ZP-N domain"/>
    <property type="match status" value="1"/>
</dbReference>
<evidence type="ECO:0000256" key="6">
    <source>
        <dbReference type="ARBA" id="ARBA00022729"/>
    </source>
</evidence>
<evidence type="ECO:0000259" key="14">
    <source>
        <dbReference type="PROSITE" id="PS51233"/>
    </source>
</evidence>
<dbReference type="SMART" id="SM00241">
    <property type="entry name" value="ZP"/>
    <property type="match status" value="1"/>
</dbReference>
<evidence type="ECO:0000256" key="11">
    <source>
        <dbReference type="ARBA" id="ARBA00023288"/>
    </source>
</evidence>
<feature type="domain" description="VWFD" evidence="14">
    <location>
        <begin position="1206"/>
        <end position="1379"/>
    </location>
</feature>
<dbReference type="InterPro" id="IPR036084">
    <property type="entry name" value="Ser_inhib-like_sf"/>
</dbReference>
<evidence type="ECO:0000256" key="10">
    <source>
        <dbReference type="ARBA" id="ARBA00023180"/>
    </source>
</evidence>
<reference evidence="15" key="2">
    <citation type="submission" date="2025-09" db="UniProtKB">
        <authorList>
            <consortium name="Ensembl"/>
        </authorList>
    </citation>
    <scope>IDENTIFICATION</scope>
</reference>
<keyword evidence="4" id="KW-0964">Secreted</keyword>
<evidence type="ECO:0000256" key="5">
    <source>
        <dbReference type="ARBA" id="ARBA00022622"/>
    </source>
</evidence>
<dbReference type="GO" id="GO:0005576">
    <property type="term" value="C:extracellular region"/>
    <property type="evidence" value="ECO:0007669"/>
    <property type="project" value="UniProtKB-SubCell"/>
</dbReference>
<dbReference type="Pfam" id="PF14670">
    <property type="entry name" value="FXa_inhibition"/>
    <property type="match status" value="1"/>
</dbReference>
<dbReference type="Pfam" id="PF12714">
    <property type="entry name" value="TILa"/>
    <property type="match status" value="1"/>
</dbReference>
<dbReference type="SMART" id="SM00215">
    <property type="entry name" value="VWC_out"/>
    <property type="match status" value="1"/>
</dbReference>
<dbReference type="GO" id="GO:0007160">
    <property type="term" value="P:cell-matrix adhesion"/>
    <property type="evidence" value="ECO:0007669"/>
    <property type="project" value="InterPro"/>
</dbReference>
<protein>
    <submittedName>
        <fullName evidence="15">Tectorin alpha</fullName>
    </submittedName>
</protein>
<dbReference type="SMART" id="SM00216">
    <property type="entry name" value="VWD"/>
    <property type="match status" value="3"/>
</dbReference>
<dbReference type="CDD" id="cd19941">
    <property type="entry name" value="TIL"/>
    <property type="match status" value="3"/>
</dbReference>
<dbReference type="Gene3D" id="2.10.25.10">
    <property type="entry name" value="Laminin"/>
    <property type="match status" value="4"/>
</dbReference>
<dbReference type="InterPro" id="IPR042235">
    <property type="entry name" value="ZP-C_dom"/>
</dbReference>
<evidence type="ECO:0000256" key="2">
    <source>
        <dbReference type="ARBA" id="ARBA00004613"/>
    </source>
</evidence>
<dbReference type="Pfam" id="PF01826">
    <property type="entry name" value="TIL"/>
    <property type="match status" value="3"/>
</dbReference>
<dbReference type="FunFam" id="2.10.25.10:FF:000055">
    <property type="entry name" value="alpha-tectorin isoform X1"/>
    <property type="match status" value="3"/>
</dbReference>
<evidence type="ECO:0000256" key="8">
    <source>
        <dbReference type="ARBA" id="ARBA00023136"/>
    </source>
</evidence>
<dbReference type="Ensembl" id="ENSSGRT00000058502.1">
    <property type="protein sequence ID" value="ENSSGRP00000054769.1"/>
    <property type="gene ID" value="ENSSGRG00000028764.1"/>
</dbReference>
<dbReference type="PROSITE" id="PS51220">
    <property type="entry name" value="NIDO"/>
    <property type="match status" value="1"/>
</dbReference>
<dbReference type="InterPro" id="IPR001007">
    <property type="entry name" value="VWF_dom"/>
</dbReference>
<evidence type="ECO:0000313" key="16">
    <source>
        <dbReference type="Proteomes" id="UP000472262"/>
    </source>
</evidence>
<dbReference type="PANTHER" id="PTHR46160:SF3">
    <property type="entry name" value="ALPHA-TECTORIN"/>
    <property type="match status" value="1"/>
</dbReference>
<keyword evidence="5" id="KW-0336">GPI-anchor</keyword>
<proteinExistence type="predicted"/>
<dbReference type="Gene3D" id="2.60.40.4100">
    <property type="entry name" value="Zona pellucida, ZP-C domain"/>
    <property type="match status" value="1"/>
</dbReference>
<dbReference type="SUPFAM" id="SSF57196">
    <property type="entry name" value="EGF/Laminin"/>
    <property type="match status" value="1"/>
</dbReference>
<keyword evidence="7" id="KW-0677">Repeat</keyword>
<evidence type="ECO:0000313" key="15">
    <source>
        <dbReference type="Ensembl" id="ENSSGRP00000054769.1"/>
    </source>
</evidence>
<dbReference type="PANTHER" id="PTHR46160">
    <property type="entry name" value="ALPHA-TECTORIN-RELATED"/>
    <property type="match status" value="1"/>
</dbReference>
<keyword evidence="8" id="KW-0472">Membrane</keyword>
<evidence type="ECO:0000259" key="12">
    <source>
        <dbReference type="PROSITE" id="PS51034"/>
    </source>
</evidence>
<dbReference type="GO" id="GO:0098552">
    <property type="term" value="C:side of membrane"/>
    <property type="evidence" value="ECO:0007669"/>
    <property type="project" value="UniProtKB-KW"/>
</dbReference>
<dbReference type="InterPro" id="IPR003886">
    <property type="entry name" value="NIDO_dom"/>
</dbReference>
<dbReference type="PROSITE" id="PS51034">
    <property type="entry name" value="ZP_2"/>
    <property type="match status" value="1"/>
</dbReference>